<dbReference type="Proteomes" id="UP000008810">
    <property type="component" value="Chromosome 2"/>
</dbReference>
<dbReference type="InParanoid" id="A0A0Q3MNF8"/>
<feature type="compositionally biased region" description="Polar residues" evidence="1">
    <location>
        <begin position="86"/>
        <end position="104"/>
    </location>
</feature>
<gene>
    <name evidence="3" type="ORF">BRADI_2g21951v3</name>
</gene>
<evidence type="ECO:0000256" key="1">
    <source>
        <dbReference type="SAM" id="MobiDB-lite"/>
    </source>
</evidence>
<evidence type="ECO:0000313" key="5">
    <source>
        <dbReference type="Proteomes" id="UP000008810"/>
    </source>
</evidence>
<keyword evidence="2" id="KW-0732">Signal</keyword>
<evidence type="ECO:0000256" key="2">
    <source>
        <dbReference type="SAM" id="SignalP"/>
    </source>
</evidence>
<dbReference type="AlphaFoldDB" id="A0A0Q3MNF8"/>
<evidence type="ECO:0000313" key="4">
    <source>
        <dbReference type="EnsemblPlants" id="KQK05694"/>
    </source>
</evidence>
<sequence length="104" mass="11108">MSISLLVPLLPLLSLVSTHPPSLLAALPPPSSLPHVGTGSSSARFPLWLAMDNEKKDATSSVPRPADRQCQRPPCYGLQYKPLPSSPTVVHTSQPTISSPAQWC</sequence>
<dbReference type="EMBL" id="CM000881">
    <property type="protein sequence ID" value="PNT71030.1"/>
    <property type="molecule type" value="Genomic_DNA"/>
</dbReference>
<organism evidence="3">
    <name type="scientific">Brachypodium distachyon</name>
    <name type="common">Purple false brome</name>
    <name type="synonym">Trachynia distachya</name>
    <dbReference type="NCBI Taxonomy" id="15368"/>
    <lineage>
        <taxon>Eukaryota</taxon>
        <taxon>Viridiplantae</taxon>
        <taxon>Streptophyta</taxon>
        <taxon>Embryophyta</taxon>
        <taxon>Tracheophyta</taxon>
        <taxon>Spermatophyta</taxon>
        <taxon>Magnoliopsida</taxon>
        <taxon>Liliopsida</taxon>
        <taxon>Poales</taxon>
        <taxon>Poaceae</taxon>
        <taxon>BOP clade</taxon>
        <taxon>Pooideae</taxon>
        <taxon>Stipodae</taxon>
        <taxon>Brachypodieae</taxon>
        <taxon>Brachypodium</taxon>
    </lineage>
</organism>
<proteinExistence type="predicted"/>
<dbReference type="EnsemblPlants" id="KQK05694">
    <property type="protein sequence ID" value="KQK05694"/>
    <property type="gene ID" value="BRADI_2g21951v3"/>
</dbReference>
<reference evidence="3" key="2">
    <citation type="submission" date="2017-06" db="EMBL/GenBank/DDBJ databases">
        <title>WGS assembly of Brachypodium distachyon.</title>
        <authorList>
            <consortium name="The International Brachypodium Initiative"/>
            <person name="Lucas S."/>
            <person name="Harmon-Smith M."/>
            <person name="Lail K."/>
            <person name="Tice H."/>
            <person name="Grimwood J."/>
            <person name="Bruce D."/>
            <person name="Barry K."/>
            <person name="Shu S."/>
            <person name="Lindquist E."/>
            <person name="Wang M."/>
            <person name="Pitluck S."/>
            <person name="Vogel J.P."/>
            <person name="Garvin D.F."/>
            <person name="Mockler T.C."/>
            <person name="Schmutz J."/>
            <person name="Rokhsar D."/>
            <person name="Bevan M.W."/>
        </authorList>
    </citation>
    <scope>NUCLEOTIDE SEQUENCE</scope>
    <source>
        <strain evidence="3">Bd21</strain>
    </source>
</reference>
<dbReference type="EMBL" id="CM000881">
    <property type="protein sequence ID" value="KQK05694.1"/>
    <property type="molecule type" value="Genomic_DNA"/>
</dbReference>
<name>A0A0Q3MNF8_BRADI</name>
<feature type="chain" id="PRO_5006205905" description="Secreted protein" evidence="2">
    <location>
        <begin position="19"/>
        <end position="104"/>
    </location>
</feature>
<dbReference type="Gramene" id="KQK05694">
    <property type="protein sequence ID" value="KQK05694"/>
    <property type="gene ID" value="BRADI_2g21951v3"/>
</dbReference>
<evidence type="ECO:0008006" key="6">
    <source>
        <dbReference type="Google" id="ProtNLM"/>
    </source>
</evidence>
<protein>
    <recommendedName>
        <fullName evidence="6">Secreted protein</fullName>
    </recommendedName>
</protein>
<dbReference type="EnsemblPlants" id="PNT71030">
    <property type="protein sequence ID" value="PNT71030"/>
    <property type="gene ID" value="BRADI_2g21951v3"/>
</dbReference>
<accession>A0A0Q3MNF8</accession>
<reference evidence="3 4" key="1">
    <citation type="journal article" date="2010" name="Nature">
        <title>Genome sequencing and analysis of the model grass Brachypodium distachyon.</title>
        <authorList>
            <consortium name="International Brachypodium Initiative"/>
        </authorList>
    </citation>
    <scope>NUCLEOTIDE SEQUENCE [LARGE SCALE GENOMIC DNA]</scope>
    <source>
        <strain evidence="3 4">Bd21</strain>
    </source>
</reference>
<dbReference type="Gramene" id="PNT71030">
    <property type="protein sequence ID" value="PNT71030"/>
    <property type="gene ID" value="BRADI_2g21951v3"/>
</dbReference>
<feature type="region of interest" description="Disordered" evidence="1">
    <location>
        <begin position="85"/>
        <end position="104"/>
    </location>
</feature>
<feature type="signal peptide" evidence="2">
    <location>
        <begin position="1"/>
        <end position="18"/>
    </location>
</feature>
<keyword evidence="5" id="KW-1185">Reference proteome</keyword>
<reference evidence="4" key="3">
    <citation type="submission" date="2018-08" db="UniProtKB">
        <authorList>
            <consortium name="EnsemblPlants"/>
        </authorList>
    </citation>
    <scope>IDENTIFICATION</scope>
    <source>
        <strain evidence="4">cv. Bd21</strain>
    </source>
</reference>
<evidence type="ECO:0000313" key="3">
    <source>
        <dbReference type="EMBL" id="KQK05694.1"/>
    </source>
</evidence>